<gene>
    <name evidence="1" type="ORF">MPUS1402_LOCUS53</name>
</gene>
<dbReference type="SUPFAM" id="SSF53335">
    <property type="entry name" value="S-adenosyl-L-methionine-dependent methyltransferases"/>
    <property type="match status" value="1"/>
</dbReference>
<dbReference type="AlphaFoldDB" id="A0A7R9T6F6"/>
<sequence>MPGGDASSLHYQTVVAAAAKDAAGPAGVAEGFFDLANAEVVRYTLPVPSVGRGVIEKPRGDGTYVPADGVLQAGGRKCVSKRERDHEVEDAGPTVELRVRQDQSLHDSCGGIVWESAFCLAGYLRRRAREGRAIARGKRFARCDVVELGAGCGLLGMVASALGAKNVIVTDHPDAMPLLRKNVDANEGALREAAEAHERTRVALKAKKGDGRARGVGALPLDWTSDEHLSDVVELGPYDVVLATDVVFNESLVAPLVRCIRRCLRRRDGVAFVCLQERCPDAFRAFRKTCEEHFEVREIPGDDVGFVDEECVLFELRFRPWDGKDAEA</sequence>
<name>A0A7R9T6F6_MICPS</name>
<evidence type="ECO:0000313" key="1">
    <source>
        <dbReference type="EMBL" id="CAD8226729.1"/>
    </source>
</evidence>
<proteinExistence type="predicted"/>
<protein>
    <recommendedName>
        <fullName evidence="2">Calmodulin-lysine N-methyltransferase</fullName>
    </recommendedName>
</protein>
<organism evidence="1">
    <name type="scientific">Micromonas pusilla</name>
    <name type="common">Picoplanktonic green alga</name>
    <name type="synonym">Chromulina pusilla</name>
    <dbReference type="NCBI Taxonomy" id="38833"/>
    <lineage>
        <taxon>Eukaryota</taxon>
        <taxon>Viridiplantae</taxon>
        <taxon>Chlorophyta</taxon>
        <taxon>Mamiellophyceae</taxon>
        <taxon>Mamiellales</taxon>
        <taxon>Mamiellaceae</taxon>
        <taxon>Micromonas</taxon>
    </lineage>
</organism>
<evidence type="ECO:0008006" key="2">
    <source>
        <dbReference type="Google" id="ProtNLM"/>
    </source>
</evidence>
<dbReference type="InterPro" id="IPR029063">
    <property type="entry name" value="SAM-dependent_MTases_sf"/>
</dbReference>
<accession>A0A7R9T6F6</accession>
<dbReference type="Gene3D" id="3.40.50.150">
    <property type="entry name" value="Vaccinia Virus protein VP39"/>
    <property type="match status" value="1"/>
</dbReference>
<dbReference type="PANTHER" id="PTHR14614">
    <property type="entry name" value="HEPATOCELLULAR CARCINOMA-ASSOCIATED ANTIGEN"/>
    <property type="match status" value="1"/>
</dbReference>
<dbReference type="PANTHER" id="PTHR14614:SF109">
    <property type="entry name" value="RIBOSOMAL LYSINE N-METHYLTRANSFERASE 5"/>
    <property type="match status" value="1"/>
</dbReference>
<reference evidence="1" key="1">
    <citation type="submission" date="2021-01" db="EMBL/GenBank/DDBJ databases">
        <authorList>
            <person name="Corre E."/>
            <person name="Pelletier E."/>
            <person name="Niang G."/>
            <person name="Scheremetjew M."/>
            <person name="Finn R."/>
            <person name="Kale V."/>
            <person name="Holt S."/>
            <person name="Cochrane G."/>
            <person name="Meng A."/>
            <person name="Brown T."/>
            <person name="Cohen L."/>
        </authorList>
    </citation>
    <scope>NUCLEOTIDE SEQUENCE</scope>
    <source>
        <strain evidence="1">RCC1614</strain>
    </source>
</reference>
<dbReference type="Pfam" id="PF10294">
    <property type="entry name" value="Methyltransf_16"/>
    <property type="match status" value="2"/>
</dbReference>
<dbReference type="EMBL" id="HBDY01000083">
    <property type="protein sequence ID" value="CAD8226729.1"/>
    <property type="molecule type" value="Transcribed_RNA"/>
</dbReference>
<dbReference type="InterPro" id="IPR019410">
    <property type="entry name" value="Methyltransf_16"/>
</dbReference>